<dbReference type="AlphaFoldDB" id="A0A401QQ52"/>
<reference evidence="2 3" key="1">
    <citation type="journal article" date="2019" name="Microbiol. Resour. Announc.">
        <title>Draft Genome Sequence of the Most Traditional epsilon-Poly-l-Lysine Producer, Streptomyces albulus NBRC14147.</title>
        <authorList>
            <person name="Yamanaka K."/>
            <person name="Hamano Y."/>
        </authorList>
    </citation>
    <scope>NUCLEOTIDE SEQUENCE [LARGE SCALE GENOMIC DNA]</scope>
    <source>
        <strain evidence="2 3">NBRC 14147</strain>
    </source>
</reference>
<comment type="caution">
    <text evidence="2">The sequence shown here is derived from an EMBL/GenBank/DDBJ whole genome shotgun (WGS) entry which is preliminary data.</text>
</comment>
<proteinExistence type="predicted"/>
<name>A0A401QQ52_STRNR</name>
<organism evidence="2 3">
    <name type="scientific">Streptomyces noursei</name>
    <name type="common">Streptomyces albulus</name>
    <dbReference type="NCBI Taxonomy" id="1971"/>
    <lineage>
        <taxon>Bacteria</taxon>
        <taxon>Bacillati</taxon>
        <taxon>Actinomycetota</taxon>
        <taxon>Actinomycetes</taxon>
        <taxon>Kitasatosporales</taxon>
        <taxon>Streptomycetaceae</taxon>
        <taxon>Streptomyces</taxon>
    </lineage>
</organism>
<accession>A0A401QQ52</accession>
<evidence type="ECO:0000313" key="3">
    <source>
        <dbReference type="Proteomes" id="UP000288351"/>
    </source>
</evidence>
<protein>
    <submittedName>
        <fullName evidence="2">Uncharacterized protein</fullName>
    </submittedName>
</protein>
<feature type="compositionally biased region" description="Basic residues" evidence="1">
    <location>
        <begin position="7"/>
        <end position="42"/>
    </location>
</feature>
<dbReference type="Proteomes" id="UP000288351">
    <property type="component" value="Unassembled WGS sequence"/>
</dbReference>
<evidence type="ECO:0000313" key="2">
    <source>
        <dbReference type="EMBL" id="GCB87547.1"/>
    </source>
</evidence>
<evidence type="ECO:0000256" key="1">
    <source>
        <dbReference type="SAM" id="MobiDB-lite"/>
    </source>
</evidence>
<feature type="region of interest" description="Disordered" evidence="1">
    <location>
        <begin position="1"/>
        <end position="42"/>
    </location>
</feature>
<sequence length="42" mass="4797">MSFHKIFPVKKAHKHAPAPKHHPKPARGKTAPKRRLVSHQGR</sequence>
<dbReference type="RefSeq" id="WP_020930518.1">
    <property type="nucleotide sequence ID" value="NZ_BHXC01000001.1"/>
</dbReference>
<gene>
    <name evidence="2" type="ORF">SALB_00198</name>
</gene>
<dbReference type="EMBL" id="BHXC01000001">
    <property type="protein sequence ID" value="GCB87547.1"/>
    <property type="molecule type" value="Genomic_DNA"/>
</dbReference>